<keyword evidence="3 6" id="KW-1133">Transmembrane helix</keyword>
<organism evidence="8 9">
    <name type="scientific">Echria macrotheca</name>
    <dbReference type="NCBI Taxonomy" id="438768"/>
    <lineage>
        <taxon>Eukaryota</taxon>
        <taxon>Fungi</taxon>
        <taxon>Dikarya</taxon>
        <taxon>Ascomycota</taxon>
        <taxon>Pezizomycotina</taxon>
        <taxon>Sordariomycetes</taxon>
        <taxon>Sordariomycetidae</taxon>
        <taxon>Sordariales</taxon>
        <taxon>Schizotheciaceae</taxon>
        <taxon>Echria</taxon>
    </lineage>
</organism>
<feature type="compositionally biased region" description="Polar residues" evidence="5">
    <location>
        <begin position="172"/>
        <end position="189"/>
    </location>
</feature>
<dbReference type="GO" id="GO:0071944">
    <property type="term" value="C:cell periphery"/>
    <property type="evidence" value="ECO:0007669"/>
    <property type="project" value="UniProtKB-ARBA"/>
</dbReference>
<dbReference type="GO" id="GO:0016020">
    <property type="term" value="C:membrane"/>
    <property type="evidence" value="ECO:0007669"/>
    <property type="project" value="UniProtKB-SubCell"/>
</dbReference>
<sequence length="298" mass="30472">MDFSTIHLGILLLVSSASAACFYPDGTVAQDTPCTDTTAQSSCCGTGYACLGHSSSFFLCQATGDEFQKPGGSQFVRGSCTDKSWRSSNCPNVCVDPNRDNIGGGNGVAACPRSDALFYCISTGLGVENCTTGFNLIDFFGEPSVLTTIGIAPSTTSLVSSSRATTSFSATGLSTDASNSRSPAAGNTQAAPATSPASPSPGGNGTTIGVAVGVSIGGLGLIIAAVAAWFLIRKRRKDRGASLPGNLMAAHQDASSGVPSILEPYKQPTHALASEVPAEEYVQRYELPSSAQLPHPNT</sequence>
<gene>
    <name evidence="8" type="ORF">QBC47DRAFT_117571</name>
</gene>
<evidence type="ECO:0008006" key="10">
    <source>
        <dbReference type="Google" id="ProtNLM"/>
    </source>
</evidence>
<keyword evidence="7" id="KW-0732">Signal</keyword>
<feature type="transmembrane region" description="Helical" evidence="6">
    <location>
        <begin position="208"/>
        <end position="232"/>
    </location>
</feature>
<protein>
    <recommendedName>
        <fullName evidence="10">Mid2 domain-containing protein</fullName>
    </recommendedName>
</protein>
<feature type="signal peptide" evidence="7">
    <location>
        <begin position="1"/>
        <end position="19"/>
    </location>
</feature>
<evidence type="ECO:0000256" key="7">
    <source>
        <dbReference type="SAM" id="SignalP"/>
    </source>
</evidence>
<reference evidence="8" key="1">
    <citation type="submission" date="2023-06" db="EMBL/GenBank/DDBJ databases">
        <title>Genome-scale phylogeny and comparative genomics of the fungal order Sordariales.</title>
        <authorList>
            <consortium name="Lawrence Berkeley National Laboratory"/>
            <person name="Hensen N."/>
            <person name="Bonometti L."/>
            <person name="Westerberg I."/>
            <person name="Brannstrom I.O."/>
            <person name="Guillou S."/>
            <person name="Cros-Aarteil S."/>
            <person name="Calhoun S."/>
            <person name="Haridas S."/>
            <person name="Kuo A."/>
            <person name="Mondo S."/>
            <person name="Pangilinan J."/>
            <person name="Riley R."/>
            <person name="Labutti K."/>
            <person name="Andreopoulos B."/>
            <person name="Lipzen A."/>
            <person name="Chen C."/>
            <person name="Yanf M."/>
            <person name="Daum C."/>
            <person name="Ng V."/>
            <person name="Clum A."/>
            <person name="Steindorff A."/>
            <person name="Ohm R."/>
            <person name="Martin F."/>
            <person name="Silar P."/>
            <person name="Natvig D."/>
            <person name="Lalanne C."/>
            <person name="Gautier V."/>
            <person name="Ament-Velasquez S.L."/>
            <person name="Kruys A."/>
            <person name="Hutchinson M.I."/>
            <person name="Powell A.J."/>
            <person name="Barry K."/>
            <person name="Miller A.N."/>
            <person name="Grigoriev I.V."/>
            <person name="Debuchy R."/>
            <person name="Gladieux P."/>
            <person name="Thoren M.H."/>
            <person name="Johannesson H."/>
        </authorList>
    </citation>
    <scope>NUCLEOTIDE SEQUENCE</scope>
    <source>
        <strain evidence="8">PSN4</strain>
    </source>
</reference>
<dbReference type="EMBL" id="MU839828">
    <property type="protein sequence ID" value="KAK1759938.1"/>
    <property type="molecule type" value="Genomic_DNA"/>
</dbReference>
<evidence type="ECO:0000256" key="1">
    <source>
        <dbReference type="ARBA" id="ARBA00004167"/>
    </source>
</evidence>
<dbReference type="Proteomes" id="UP001239445">
    <property type="component" value="Unassembled WGS sequence"/>
</dbReference>
<dbReference type="InterPro" id="IPR051694">
    <property type="entry name" value="Immunoregulatory_rcpt-like"/>
</dbReference>
<feature type="region of interest" description="Disordered" evidence="5">
    <location>
        <begin position="170"/>
        <end position="202"/>
    </location>
</feature>
<evidence type="ECO:0000256" key="4">
    <source>
        <dbReference type="ARBA" id="ARBA00023136"/>
    </source>
</evidence>
<evidence type="ECO:0000256" key="5">
    <source>
        <dbReference type="SAM" id="MobiDB-lite"/>
    </source>
</evidence>
<evidence type="ECO:0000256" key="6">
    <source>
        <dbReference type="SAM" id="Phobius"/>
    </source>
</evidence>
<dbReference type="PANTHER" id="PTHR15549">
    <property type="entry name" value="PAIRED IMMUNOGLOBULIN-LIKE TYPE 2 RECEPTOR"/>
    <property type="match status" value="1"/>
</dbReference>
<feature type="chain" id="PRO_5042572656" description="Mid2 domain-containing protein" evidence="7">
    <location>
        <begin position="20"/>
        <end position="298"/>
    </location>
</feature>
<accession>A0AAJ0BKG8</accession>
<name>A0AAJ0BKG8_9PEZI</name>
<comment type="subcellular location">
    <subcellularLocation>
        <location evidence="1">Membrane</location>
        <topology evidence="1">Single-pass membrane protein</topology>
    </subcellularLocation>
</comment>
<evidence type="ECO:0000313" key="9">
    <source>
        <dbReference type="Proteomes" id="UP001239445"/>
    </source>
</evidence>
<dbReference type="AlphaFoldDB" id="A0AAJ0BKG8"/>
<keyword evidence="2 6" id="KW-0812">Transmembrane</keyword>
<evidence type="ECO:0000313" key="8">
    <source>
        <dbReference type="EMBL" id="KAK1759938.1"/>
    </source>
</evidence>
<proteinExistence type="predicted"/>
<evidence type="ECO:0000256" key="2">
    <source>
        <dbReference type="ARBA" id="ARBA00022692"/>
    </source>
</evidence>
<keyword evidence="9" id="KW-1185">Reference proteome</keyword>
<dbReference type="PANTHER" id="PTHR15549:SF30">
    <property type="entry name" value="MID2 DOMAIN-CONTAINING PROTEIN"/>
    <property type="match status" value="1"/>
</dbReference>
<keyword evidence="4 6" id="KW-0472">Membrane</keyword>
<feature type="compositionally biased region" description="Low complexity" evidence="5">
    <location>
        <begin position="190"/>
        <end position="202"/>
    </location>
</feature>
<evidence type="ECO:0000256" key="3">
    <source>
        <dbReference type="ARBA" id="ARBA00022989"/>
    </source>
</evidence>
<comment type="caution">
    <text evidence="8">The sequence shown here is derived from an EMBL/GenBank/DDBJ whole genome shotgun (WGS) entry which is preliminary data.</text>
</comment>